<evidence type="ECO:0000256" key="13">
    <source>
        <dbReference type="ARBA" id="ARBA00023254"/>
    </source>
</evidence>
<dbReference type="InterPro" id="IPR042530">
    <property type="entry name" value="EME1/EME2_C"/>
</dbReference>
<sequence>MNQHPIIISSDDEGDGYEGISFVGSSRGIVRAAAPIIVDDDSEDEQVRPIDLDALLASDPGVVPIVTRVDIKGKGKAAGGPSRSIMLDEIDHLLRSTSPGVRAVSKPAAEVNPASKRRDVTPSDHGKRRRMDPERDCMSKEDKEALKAQEKKDKQLAKDAAKAAKEAERSYQKKLTEVNRLRTSKNDTVREIHLYLSWDLESPSSPIAGALPEIRTRVSDNFSQIHFMHEEASPVPGVIRFKRHVQARWDPGVKRWLPLDVTRWEWENTVVMIVTAEEIVDKIAAGGGLLSGWASDVRLALGLAASDHIIVMIKGLQKYYAKTKSLANREFTAAARAGLDGAGSAHLAPGARVPKDTIERELVKLQVGEGCFLVHVEKTEDIEDWVFNLAADVAIRPYKLLAKSHLNFAPQDGIKKGATPGDAFELMLQEVQGITPSAAAGIAADHASFSELMEAFEVAERRGDAEEMLQDCEIRNLRNGVANGRRLNKALAKRVYHVFRGHDSLALA</sequence>
<protein>
    <recommendedName>
        <fullName evidence="15">ERCC4 domain-containing protein</fullName>
    </recommendedName>
</protein>
<comment type="cofactor">
    <cofactor evidence="1">
        <name>Mg(2+)</name>
        <dbReference type="ChEBI" id="CHEBI:18420"/>
    </cofactor>
</comment>
<feature type="compositionally biased region" description="Basic and acidic residues" evidence="14">
    <location>
        <begin position="116"/>
        <end position="171"/>
    </location>
</feature>
<dbReference type="GO" id="GO:0031297">
    <property type="term" value="P:replication fork processing"/>
    <property type="evidence" value="ECO:0007669"/>
    <property type="project" value="TreeGrafter"/>
</dbReference>
<evidence type="ECO:0000256" key="7">
    <source>
        <dbReference type="ARBA" id="ARBA00022763"/>
    </source>
</evidence>
<dbReference type="GO" id="GO:0048476">
    <property type="term" value="C:Holliday junction resolvase complex"/>
    <property type="evidence" value="ECO:0007669"/>
    <property type="project" value="InterPro"/>
</dbReference>
<keyword evidence="8" id="KW-0378">Hydrolase</keyword>
<dbReference type="InterPro" id="IPR006166">
    <property type="entry name" value="ERCC4_domain"/>
</dbReference>
<keyword evidence="13" id="KW-0469">Meiosis</keyword>
<evidence type="ECO:0000256" key="10">
    <source>
        <dbReference type="ARBA" id="ARBA00023172"/>
    </source>
</evidence>
<evidence type="ECO:0000256" key="1">
    <source>
        <dbReference type="ARBA" id="ARBA00001946"/>
    </source>
</evidence>
<dbReference type="FunFam" id="1.10.150.670:FF:000004">
    <property type="entry name" value="Crossover junction endonuclease EME1"/>
    <property type="match status" value="1"/>
</dbReference>
<evidence type="ECO:0000256" key="6">
    <source>
        <dbReference type="ARBA" id="ARBA00022759"/>
    </source>
</evidence>
<dbReference type="CDD" id="cd20085">
    <property type="entry name" value="XPF_nuclease_Mms4"/>
    <property type="match status" value="1"/>
</dbReference>
<evidence type="ECO:0000256" key="12">
    <source>
        <dbReference type="ARBA" id="ARBA00023242"/>
    </source>
</evidence>
<comment type="caution">
    <text evidence="16">The sequence shown here is derived from an EMBL/GenBank/DDBJ whole genome shotgun (WGS) entry which is preliminary data.</text>
</comment>
<evidence type="ECO:0000256" key="11">
    <source>
        <dbReference type="ARBA" id="ARBA00023204"/>
    </source>
</evidence>
<dbReference type="Gene3D" id="3.40.50.10130">
    <property type="match status" value="1"/>
</dbReference>
<dbReference type="STRING" id="1890683.A0A427XRU4"/>
<keyword evidence="12" id="KW-0539">Nucleus</keyword>
<dbReference type="GO" id="GO:0003677">
    <property type="term" value="F:DNA binding"/>
    <property type="evidence" value="ECO:0007669"/>
    <property type="project" value="InterPro"/>
</dbReference>
<dbReference type="Pfam" id="PF21292">
    <property type="entry name" value="EME1-MUS81_C"/>
    <property type="match status" value="1"/>
</dbReference>
<evidence type="ECO:0000256" key="14">
    <source>
        <dbReference type="SAM" id="MobiDB-lite"/>
    </source>
</evidence>
<evidence type="ECO:0000256" key="3">
    <source>
        <dbReference type="ARBA" id="ARBA00005313"/>
    </source>
</evidence>
<reference evidence="16 17" key="1">
    <citation type="submission" date="2018-11" db="EMBL/GenBank/DDBJ databases">
        <title>Genome sequence of Saitozyma podzolica DSM 27192.</title>
        <authorList>
            <person name="Aliyu H."/>
            <person name="Gorte O."/>
            <person name="Ochsenreither K."/>
        </authorList>
    </citation>
    <scope>NUCLEOTIDE SEQUENCE [LARGE SCALE GENOMIC DNA]</scope>
    <source>
        <strain evidence="16 17">DSM 27192</strain>
    </source>
</reference>
<dbReference type="SMART" id="SM00891">
    <property type="entry name" value="ERCC4"/>
    <property type="match status" value="1"/>
</dbReference>
<dbReference type="GO" id="GO:0006302">
    <property type="term" value="P:double-strand break repair"/>
    <property type="evidence" value="ECO:0007669"/>
    <property type="project" value="TreeGrafter"/>
</dbReference>
<dbReference type="EMBL" id="RSCD01000030">
    <property type="protein sequence ID" value="RSH81501.1"/>
    <property type="molecule type" value="Genomic_DNA"/>
</dbReference>
<evidence type="ECO:0000256" key="2">
    <source>
        <dbReference type="ARBA" id="ARBA00004123"/>
    </source>
</evidence>
<dbReference type="OrthoDB" id="343092at2759"/>
<dbReference type="GO" id="GO:0046872">
    <property type="term" value="F:metal ion binding"/>
    <property type="evidence" value="ECO:0007669"/>
    <property type="project" value="UniProtKB-KW"/>
</dbReference>
<dbReference type="GO" id="GO:0005634">
    <property type="term" value="C:nucleus"/>
    <property type="evidence" value="ECO:0007669"/>
    <property type="project" value="UniProtKB-SubCell"/>
</dbReference>
<organism evidence="16 17">
    <name type="scientific">Saitozyma podzolica</name>
    <dbReference type="NCBI Taxonomy" id="1890683"/>
    <lineage>
        <taxon>Eukaryota</taxon>
        <taxon>Fungi</taxon>
        <taxon>Dikarya</taxon>
        <taxon>Basidiomycota</taxon>
        <taxon>Agaricomycotina</taxon>
        <taxon>Tremellomycetes</taxon>
        <taxon>Tremellales</taxon>
        <taxon>Trimorphomycetaceae</taxon>
        <taxon>Saitozyma</taxon>
    </lineage>
</organism>
<evidence type="ECO:0000256" key="9">
    <source>
        <dbReference type="ARBA" id="ARBA00022842"/>
    </source>
</evidence>
<dbReference type="GO" id="GO:0031573">
    <property type="term" value="P:mitotic intra-S DNA damage checkpoint signaling"/>
    <property type="evidence" value="ECO:0007669"/>
    <property type="project" value="TreeGrafter"/>
</dbReference>
<keyword evidence="7" id="KW-0227">DNA damage</keyword>
<keyword evidence="17" id="KW-1185">Reference proteome</keyword>
<dbReference type="Gene3D" id="1.10.150.670">
    <property type="entry name" value="Crossover junction endonuclease EME1, DNA-binding domain"/>
    <property type="match status" value="1"/>
</dbReference>
<dbReference type="Proteomes" id="UP000279259">
    <property type="component" value="Unassembled WGS sequence"/>
</dbReference>
<keyword evidence="10" id="KW-0233">DNA recombination</keyword>
<evidence type="ECO:0000259" key="15">
    <source>
        <dbReference type="SMART" id="SM00891"/>
    </source>
</evidence>
<keyword evidence="9" id="KW-0460">Magnesium</keyword>
<feature type="region of interest" description="Disordered" evidence="14">
    <location>
        <begin position="98"/>
        <end position="171"/>
    </location>
</feature>
<evidence type="ECO:0000313" key="16">
    <source>
        <dbReference type="EMBL" id="RSH81501.1"/>
    </source>
</evidence>
<evidence type="ECO:0000313" key="17">
    <source>
        <dbReference type="Proteomes" id="UP000279259"/>
    </source>
</evidence>
<comment type="subcellular location">
    <subcellularLocation>
        <location evidence="2">Nucleus</location>
    </subcellularLocation>
</comment>
<evidence type="ECO:0000256" key="5">
    <source>
        <dbReference type="ARBA" id="ARBA00022723"/>
    </source>
</evidence>
<keyword evidence="4" id="KW-0540">Nuclease</keyword>
<keyword evidence="11" id="KW-0234">DNA repair</keyword>
<comment type="similarity">
    <text evidence="3">Belongs to the EME1/MMS4 family.</text>
</comment>
<evidence type="ECO:0000256" key="8">
    <source>
        <dbReference type="ARBA" id="ARBA00022801"/>
    </source>
</evidence>
<dbReference type="InterPro" id="IPR047521">
    <property type="entry name" value="XPF_nuclease_EME1_ascomycetes"/>
</dbReference>
<feature type="domain" description="ERCC4" evidence="15">
    <location>
        <begin position="224"/>
        <end position="457"/>
    </location>
</feature>
<name>A0A427XRU4_9TREE</name>
<dbReference type="AlphaFoldDB" id="A0A427XRU4"/>
<dbReference type="PANTHER" id="PTHR21077:SF5">
    <property type="entry name" value="CROSSOVER JUNCTION ENDONUCLEASE MMS4"/>
    <property type="match status" value="1"/>
</dbReference>
<keyword evidence="6" id="KW-0255">Endonuclease</keyword>
<dbReference type="PANTHER" id="PTHR21077">
    <property type="entry name" value="EME1 PROTEIN"/>
    <property type="match status" value="1"/>
</dbReference>
<dbReference type="InterPro" id="IPR033310">
    <property type="entry name" value="Mms4/EME1/EME2"/>
</dbReference>
<dbReference type="GO" id="GO:0008821">
    <property type="term" value="F:crossover junction DNA endonuclease activity"/>
    <property type="evidence" value="ECO:0007669"/>
    <property type="project" value="TreeGrafter"/>
</dbReference>
<gene>
    <name evidence="16" type="ORF">EHS25_006858</name>
</gene>
<evidence type="ECO:0000256" key="4">
    <source>
        <dbReference type="ARBA" id="ARBA00022722"/>
    </source>
</evidence>
<keyword evidence="5" id="KW-0479">Metal-binding</keyword>
<accession>A0A427XRU4</accession>
<proteinExistence type="inferred from homology"/>
<dbReference type="GO" id="GO:0000712">
    <property type="term" value="P:resolution of meiotic recombination intermediates"/>
    <property type="evidence" value="ECO:0007669"/>
    <property type="project" value="TreeGrafter"/>
</dbReference>